<evidence type="ECO:0000313" key="17">
    <source>
        <dbReference type="EMBL" id="MBK1826689.1"/>
    </source>
</evidence>
<evidence type="ECO:0000256" key="11">
    <source>
        <dbReference type="ARBA" id="ARBA00049558"/>
    </source>
</evidence>
<feature type="binding site" evidence="13">
    <location>
        <begin position="42"/>
        <end position="48"/>
    </location>
    <ligand>
        <name>substrate</name>
    </ligand>
</feature>
<evidence type="ECO:0000256" key="14">
    <source>
        <dbReference type="PIRSR" id="PIRSR606262-3"/>
    </source>
</evidence>
<dbReference type="AlphaFoldDB" id="A0A934RCC5"/>
<dbReference type="GO" id="GO:0072527">
    <property type="term" value="P:pyrimidine-containing compound metabolic process"/>
    <property type="evidence" value="ECO:0007669"/>
    <property type="project" value="UniProtKB-ARBA"/>
</dbReference>
<dbReference type="Gene3D" id="3.40.140.10">
    <property type="entry name" value="Cytidine Deaminase, domain 2"/>
    <property type="match status" value="1"/>
</dbReference>
<dbReference type="PROSITE" id="PS51747">
    <property type="entry name" value="CYT_DCMP_DEAMINASES_2"/>
    <property type="match status" value="1"/>
</dbReference>
<evidence type="ECO:0000256" key="3">
    <source>
        <dbReference type="ARBA" id="ARBA00006576"/>
    </source>
</evidence>
<dbReference type="InterPro" id="IPR006262">
    <property type="entry name" value="Cyt_deam_tetra"/>
</dbReference>
<dbReference type="RefSeq" id="WP_200277880.1">
    <property type="nucleotide sequence ID" value="NZ_JAENII010000004.1"/>
</dbReference>
<evidence type="ECO:0000256" key="9">
    <source>
        <dbReference type="ARBA" id="ARBA00032005"/>
    </source>
</evidence>
<evidence type="ECO:0000313" key="18">
    <source>
        <dbReference type="Proteomes" id="UP000658278"/>
    </source>
</evidence>
<evidence type="ECO:0000256" key="13">
    <source>
        <dbReference type="PIRSR" id="PIRSR606262-2"/>
    </source>
</evidence>
<evidence type="ECO:0000256" key="12">
    <source>
        <dbReference type="PIRSR" id="PIRSR606262-1"/>
    </source>
</evidence>
<keyword evidence="6 14" id="KW-0479">Metal-binding</keyword>
<dbReference type="GO" id="GO:0042802">
    <property type="term" value="F:identical protein binding"/>
    <property type="evidence" value="ECO:0007669"/>
    <property type="project" value="UniProtKB-ARBA"/>
</dbReference>
<sequence length="129" mass="13780">MQWECWTKMAWKVREKAYAPYSKFAVGAVVVARDGSVFEGCNVENLSYGLTLCAERVALGAAVAAGAREIEAVVVVADTQQPVSPCGACRQVLAEFGDPEVLLVGQTGSESFRLSELLPRAKTGILDQA</sequence>
<evidence type="ECO:0000256" key="6">
    <source>
        <dbReference type="ARBA" id="ARBA00022723"/>
    </source>
</evidence>
<evidence type="ECO:0000256" key="15">
    <source>
        <dbReference type="RuleBase" id="RU364006"/>
    </source>
</evidence>
<organism evidence="17 18">
    <name type="scientific">Haloferula rosea</name>
    <dbReference type="NCBI Taxonomy" id="490093"/>
    <lineage>
        <taxon>Bacteria</taxon>
        <taxon>Pseudomonadati</taxon>
        <taxon>Verrucomicrobiota</taxon>
        <taxon>Verrucomicrobiia</taxon>
        <taxon>Verrucomicrobiales</taxon>
        <taxon>Verrucomicrobiaceae</taxon>
        <taxon>Haloferula</taxon>
    </lineage>
</organism>
<dbReference type="EC" id="3.5.4.5" evidence="4 15"/>
<keyword evidence="7 15" id="KW-0378">Hydrolase</keyword>
<feature type="domain" description="CMP/dCMP-type deaminase" evidence="16">
    <location>
        <begin position="1"/>
        <end position="125"/>
    </location>
</feature>
<comment type="similarity">
    <text evidence="3 15">Belongs to the cytidine and deoxycytidylate deaminase family.</text>
</comment>
<dbReference type="GO" id="GO:0004126">
    <property type="term" value="F:cytidine deaminase activity"/>
    <property type="evidence" value="ECO:0007669"/>
    <property type="project" value="UniProtKB-UniRule"/>
</dbReference>
<dbReference type="Proteomes" id="UP000658278">
    <property type="component" value="Unassembled WGS sequence"/>
</dbReference>
<dbReference type="NCBIfam" id="TIGR01354">
    <property type="entry name" value="cyt_deam_tetra"/>
    <property type="match status" value="1"/>
</dbReference>
<comment type="caution">
    <text evidence="17">The sequence shown here is derived from an EMBL/GenBank/DDBJ whole genome shotgun (WGS) entry which is preliminary data.</text>
</comment>
<comment type="catalytic activity">
    <reaction evidence="11 15">
        <text>cytidine + H2O + H(+) = uridine + NH4(+)</text>
        <dbReference type="Rhea" id="RHEA:16069"/>
        <dbReference type="ChEBI" id="CHEBI:15377"/>
        <dbReference type="ChEBI" id="CHEBI:15378"/>
        <dbReference type="ChEBI" id="CHEBI:16704"/>
        <dbReference type="ChEBI" id="CHEBI:17562"/>
        <dbReference type="ChEBI" id="CHEBI:28938"/>
        <dbReference type="EC" id="3.5.4.5"/>
    </reaction>
</comment>
<dbReference type="GO" id="GO:0005829">
    <property type="term" value="C:cytosol"/>
    <property type="evidence" value="ECO:0007669"/>
    <property type="project" value="TreeGrafter"/>
</dbReference>
<protein>
    <recommendedName>
        <fullName evidence="5 15">Cytidine deaminase</fullName>
        <ecNumber evidence="4 15">3.5.4.5</ecNumber>
    </recommendedName>
    <alternativeName>
        <fullName evidence="9 15">Cytidine aminohydrolase</fullName>
    </alternativeName>
</protein>
<evidence type="ECO:0000256" key="8">
    <source>
        <dbReference type="ARBA" id="ARBA00022833"/>
    </source>
</evidence>
<dbReference type="NCBIfam" id="NF004064">
    <property type="entry name" value="PRK05578.1"/>
    <property type="match status" value="1"/>
</dbReference>
<evidence type="ECO:0000259" key="16">
    <source>
        <dbReference type="PROSITE" id="PS51747"/>
    </source>
</evidence>
<dbReference type="CDD" id="cd01283">
    <property type="entry name" value="cytidine_deaminase"/>
    <property type="match status" value="1"/>
</dbReference>
<evidence type="ECO:0000256" key="2">
    <source>
        <dbReference type="ARBA" id="ARBA00003949"/>
    </source>
</evidence>
<dbReference type="InterPro" id="IPR050202">
    <property type="entry name" value="Cyt/Deoxycyt_deaminase"/>
</dbReference>
<comment type="function">
    <text evidence="2 15">This enzyme scavenges exogenous and endogenous cytidine and 2'-deoxycytidine for UMP synthesis.</text>
</comment>
<keyword evidence="8 14" id="KW-0862">Zinc</keyword>
<feature type="binding site" evidence="14">
    <location>
        <position position="89"/>
    </location>
    <ligand>
        <name>Zn(2+)</name>
        <dbReference type="ChEBI" id="CHEBI:29105"/>
        <note>catalytic</note>
    </ligand>
</feature>
<dbReference type="InterPro" id="IPR002125">
    <property type="entry name" value="CMP_dCMP_dom"/>
</dbReference>
<feature type="binding site" evidence="14">
    <location>
        <position position="86"/>
    </location>
    <ligand>
        <name>Zn(2+)</name>
        <dbReference type="ChEBI" id="CHEBI:29105"/>
        <note>catalytic</note>
    </ligand>
</feature>
<dbReference type="SUPFAM" id="SSF53927">
    <property type="entry name" value="Cytidine deaminase-like"/>
    <property type="match status" value="1"/>
</dbReference>
<comment type="cofactor">
    <cofactor evidence="1 14 15">
        <name>Zn(2+)</name>
        <dbReference type="ChEBI" id="CHEBI:29105"/>
    </cofactor>
</comment>
<dbReference type="FunFam" id="3.40.140.10:FF:000008">
    <property type="entry name" value="Cytidine deaminase"/>
    <property type="match status" value="1"/>
</dbReference>
<evidence type="ECO:0000256" key="4">
    <source>
        <dbReference type="ARBA" id="ARBA00012783"/>
    </source>
</evidence>
<proteinExistence type="inferred from homology"/>
<dbReference type="EMBL" id="JAENII010000004">
    <property type="protein sequence ID" value="MBK1826689.1"/>
    <property type="molecule type" value="Genomic_DNA"/>
</dbReference>
<dbReference type="InterPro" id="IPR016192">
    <property type="entry name" value="APOBEC/CMP_deaminase_Zn-bd"/>
</dbReference>
<feature type="active site" description="Proton donor" evidence="12">
    <location>
        <position position="55"/>
    </location>
</feature>
<dbReference type="PROSITE" id="PS00903">
    <property type="entry name" value="CYT_DCMP_DEAMINASES_1"/>
    <property type="match status" value="1"/>
</dbReference>
<gene>
    <name evidence="17" type="ORF">JIN81_06645</name>
</gene>
<evidence type="ECO:0000256" key="1">
    <source>
        <dbReference type="ARBA" id="ARBA00001947"/>
    </source>
</evidence>
<dbReference type="PANTHER" id="PTHR11644:SF2">
    <property type="entry name" value="CYTIDINE DEAMINASE"/>
    <property type="match status" value="1"/>
</dbReference>
<dbReference type="GO" id="GO:0055086">
    <property type="term" value="P:nucleobase-containing small molecule metabolic process"/>
    <property type="evidence" value="ECO:0007669"/>
    <property type="project" value="UniProtKB-ARBA"/>
</dbReference>
<dbReference type="PANTHER" id="PTHR11644">
    <property type="entry name" value="CYTIDINE DEAMINASE"/>
    <property type="match status" value="1"/>
</dbReference>
<feature type="binding site" evidence="14">
    <location>
        <position position="53"/>
    </location>
    <ligand>
        <name>Zn(2+)</name>
        <dbReference type="ChEBI" id="CHEBI:29105"/>
        <note>catalytic</note>
    </ligand>
</feature>
<dbReference type="InterPro" id="IPR016193">
    <property type="entry name" value="Cytidine_deaminase-like"/>
</dbReference>
<comment type="catalytic activity">
    <reaction evidence="10 15">
        <text>2'-deoxycytidine + H2O + H(+) = 2'-deoxyuridine + NH4(+)</text>
        <dbReference type="Rhea" id="RHEA:13433"/>
        <dbReference type="ChEBI" id="CHEBI:15377"/>
        <dbReference type="ChEBI" id="CHEBI:15378"/>
        <dbReference type="ChEBI" id="CHEBI:15698"/>
        <dbReference type="ChEBI" id="CHEBI:16450"/>
        <dbReference type="ChEBI" id="CHEBI:28938"/>
        <dbReference type="EC" id="3.5.4.5"/>
    </reaction>
</comment>
<accession>A0A934RCC5</accession>
<evidence type="ECO:0000256" key="10">
    <source>
        <dbReference type="ARBA" id="ARBA00049252"/>
    </source>
</evidence>
<keyword evidence="18" id="KW-1185">Reference proteome</keyword>
<dbReference type="Pfam" id="PF00383">
    <property type="entry name" value="dCMP_cyt_deam_1"/>
    <property type="match status" value="1"/>
</dbReference>
<dbReference type="GO" id="GO:0008270">
    <property type="term" value="F:zinc ion binding"/>
    <property type="evidence" value="ECO:0007669"/>
    <property type="project" value="UniProtKB-UniRule"/>
</dbReference>
<reference evidence="17" key="1">
    <citation type="submission" date="2021-01" db="EMBL/GenBank/DDBJ databases">
        <title>Modified the classification status of verrucomicrobia.</title>
        <authorList>
            <person name="Feng X."/>
        </authorList>
    </citation>
    <scope>NUCLEOTIDE SEQUENCE</scope>
    <source>
        <strain evidence="17">KCTC 22201</strain>
    </source>
</reference>
<evidence type="ECO:0000256" key="5">
    <source>
        <dbReference type="ARBA" id="ARBA00018266"/>
    </source>
</evidence>
<name>A0A934RCC5_9BACT</name>
<evidence type="ECO:0000256" key="7">
    <source>
        <dbReference type="ARBA" id="ARBA00022801"/>
    </source>
</evidence>